<name>A0ABR0QS20_GOSAR</name>
<evidence type="ECO:0000313" key="2">
    <source>
        <dbReference type="EMBL" id="KAK5841682.1"/>
    </source>
</evidence>
<dbReference type="PANTHER" id="PTHR47723">
    <property type="entry name" value="OS05G0353850 PROTEIN"/>
    <property type="match status" value="1"/>
</dbReference>
<dbReference type="Gene3D" id="3.30.420.10">
    <property type="entry name" value="Ribonuclease H-like superfamily/Ribonuclease H"/>
    <property type="match status" value="1"/>
</dbReference>
<dbReference type="EMBL" id="JARKNE010000002">
    <property type="protein sequence ID" value="KAK5841682.1"/>
    <property type="molecule type" value="Genomic_DNA"/>
</dbReference>
<gene>
    <name evidence="2" type="ORF">PVK06_004003</name>
</gene>
<organism evidence="2 3">
    <name type="scientific">Gossypium arboreum</name>
    <name type="common">Tree cotton</name>
    <name type="synonym">Gossypium nanking</name>
    <dbReference type="NCBI Taxonomy" id="29729"/>
    <lineage>
        <taxon>Eukaryota</taxon>
        <taxon>Viridiplantae</taxon>
        <taxon>Streptophyta</taxon>
        <taxon>Embryophyta</taxon>
        <taxon>Tracheophyta</taxon>
        <taxon>Spermatophyta</taxon>
        <taxon>Magnoliopsida</taxon>
        <taxon>eudicotyledons</taxon>
        <taxon>Gunneridae</taxon>
        <taxon>Pentapetalae</taxon>
        <taxon>rosids</taxon>
        <taxon>malvids</taxon>
        <taxon>Malvales</taxon>
        <taxon>Malvaceae</taxon>
        <taxon>Malvoideae</taxon>
        <taxon>Gossypium</taxon>
    </lineage>
</organism>
<proteinExistence type="predicted"/>
<dbReference type="Pfam" id="PF13456">
    <property type="entry name" value="RVT_3"/>
    <property type="match status" value="1"/>
</dbReference>
<dbReference type="CDD" id="cd06222">
    <property type="entry name" value="RNase_H_like"/>
    <property type="match status" value="1"/>
</dbReference>
<dbReference type="Proteomes" id="UP001358586">
    <property type="component" value="Chromosome 2"/>
</dbReference>
<accession>A0ABR0QS20</accession>
<feature type="domain" description="RNase H type-1" evidence="1">
    <location>
        <begin position="37"/>
        <end position="119"/>
    </location>
</feature>
<dbReference type="InterPro" id="IPR044730">
    <property type="entry name" value="RNase_H-like_dom_plant"/>
</dbReference>
<reference evidence="2 3" key="1">
    <citation type="submission" date="2023-03" db="EMBL/GenBank/DDBJ databases">
        <title>WGS of Gossypium arboreum.</title>
        <authorList>
            <person name="Yu D."/>
        </authorList>
    </citation>
    <scope>NUCLEOTIDE SEQUENCE [LARGE SCALE GENOMIC DNA]</scope>
    <source>
        <tissue evidence="2">Leaf</tissue>
    </source>
</reference>
<protein>
    <recommendedName>
        <fullName evidence="1">RNase H type-1 domain-containing protein</fullName>
    </recommendedName>
</protein>
<evidence type="ECO:0000313" key="3">
    <source>
        <dbReference type="Proteomes" id="UP001358586"/>
    </source>
</evidence>
<dbReference type="SUPFAM" id="SSF53098">
    <property type="entry name" value="Ribonuclease H-like"/>
    <property type="match status" value="1"/>
</dbReference>
<dbReference type="InterPro" id="IPR012337">
    <property type="entry name" value="RNaseH-like_sf"/>
</dbReference>
<dbReference type="PANTHER" id="PTHR47723:SF19">
    <property type="entry name" value="POLYNUCLEOTIDYL TRANSFERASE, RIBONUCLEASE H-LIKE SUPERFAMILY PROTEIN"/>
    <property type="match status" value="1"/>
</dbReference>
<comment type="caution">
    <text evidence="2">The sequence shown here is derived from an EMBL/GenBank/DDBJ whole genome shotgun (WGS) entry which is preliminary data.</text>
</comment>
<sequence>MIEGKGRSCYNDLGRAHTLSNDFRVFNLNEPPVISLTPVCKELKALIIGMKLASILKLTKIIMESDNATLINTFKNRDKDVTILGCCVKQKCKALKKFDTIQFNWIDRKSNDVVDMLSKIAIKNRCDLTFEMDYPLEIHDVLYVMHVMH</sequence>
<dbReference type="InterPro" id="IPR036397">
    <property type="entry name" value="RNaseH_sf"/>
</dbReference>
<evidence type="ECO:0000259" key="1">
    <source>
        <dbReference type="Pfam" id="PF13456"/>
    </source>
</evidence>
<dbReference type="InterPro" id="IPR053151">
    <property type="entry name" value="RNase_H-like"/>
</dbReference>
<dbReference type="InterPro" id="IPR002156">
    <property type="entry name" value="RNaseH_domain"/>
</dbReference>
<keyword evidence="3" id="KW-1185">Reference proteome</keyword>